<dbReference type="Pfam" id="PF25372">
    <property type="entry name" value="DUF7885"/>
    <property type="match status" value="1"/>
</dbReference>
<sequence>MGQTSSLPSSPTISAIPSLGFQRSSFNLIDVGTSSIDQDLTLILPEECLAWIFNKLSVSDRRNCSLVCRRWHSVESVSRDRLALHAEAAIEPHLSSILSRYSLIACLSLRCGRKELSIDNAALALIGEQCTRLYRLKLKSCKAITDEGIAAFAKARGHSLKKFSAGACGFGSKGLNILLENSPKLEDLSLKRLRKMVDDPQPILPGASGLRRLCIKEIMCTHIFVTLITGSKHLRILVLARNSAIWDLFFKLICKELPELVELHIDSLRIGSVALASIANCTNLEVLHVSKVSECSDAGFTEIAHGCRNLKKLYIDGRCPNPMGEEGLLALGKHCLKLQELVLIGVNVTRLSLDTIVTNCNVLERMALCSTEAVGDAELACIAEKCSSLKKLCIKNCPISDVGIEGLLKGCPNLTKVKVKRCKDVTIISSMLFQLRRPTVTASLDTPELRIEEEPIDGPQHDGLLSAALLRNRMLLGKSRLILAAGNLLRRFPKAS</sequence>
<organism evidence="2 3">
    <name type="scientific">Ceratopteris richardii</name>
    <name type="common">Triangle waterfern</name>
    <dbReference type="NCBI Taxonomy" id="49495"/>
    <lineage>
        <taxon>Eukaryota</taxon>
        <taxon>Viridiplantae</taxon>
        <taxon>Streptophyta</taxon>
        <taxon>Embryophyta</taxon>
        <taxon>Tracheophyta</taxon>
        <taxon>Polypodiopsida</taxon>
        <taxon>Polypodiidae</taxon>
        <taxon>Polypodiales</taxon>
        <taxon>Pteridineae</taxon>
        <taxon>Pteridaceae</taxon>
        <taxon>Parkerioideae</taxon>
        <taxon>Ceratopteris</taxon>
    </lineage>
</organism>
<dbReference type="PANTHER" id="PTHR13318">
    <property type="entry name" value="PARTNER OF PAIRED, ISOFORM B-RELATED"/>
    <property type="match status" value="1"/>
</dbReference>
<reference evidence="2" key="1">
    <citation type="submission" date="2021-08" db="EMBL/GenBank/DDBJ databases">
        <title>WGS assembly of Ceratopteris richardii.</title>
        <authorList>
            <person name="Marchant D.B."/>
            <person name="Chen G."/>
            <person name="Jenkins J."/>
            <person name="Shu S."/>
            <person name="Leebens-Mack J."/>
            <person name="Grimwood J."/>
            <person name="Schmutz J."/>
            <person name="Soltis P."/>
            <person name="Soltis D."/>
            <person name="Chen Z.-H."/>
        </authorList>
    </citation>
    <scope>NUCLEOTIDE SEQUENCE</scope>
    <source>
        <strain evidence="2">Whitten #5841</strain>
        <tissue evidence="2">Leaf</tissue>
    </source>
</reference>
<evidence type="ECO:0000313" key="3">
    <source>
        <dbReference type="Proteomes" id="UP000825935"/>
    </source>
</evidence>
<dbReference type="Proteomes" id="UP000825935">
    <property type="component" value="Chromosome 20"/>
</dbReference>
<dbReference type="GO" id="GO:0031146">
    <property type="term" value="P:SCF-dependent proteasomal ubiquitin-dependent protein catabolic process"/>
    <property type="evidence" value="ECO:0007669"/>
    <property type="project" value="TreeGrafter"/>
</dbReference>
<dbReference type="SUPFAM" id="SSF81383">
    <property type="entry name" value="F-box domain"/>
    <property type="match status" value="1"/>
</dbReference>
<dbReference type="SUPFAM" id="SSF52047">
    <property type="entry name" value="RNI-like"/>
    <property type="match status" value="1"/>
</dbReference>
<dbReference type="AlphaFoldDB" id="A0A8T2SH16"/>
<dbReference type="OMA" id="IMCTHIF"/>
<keyword evidence="3" id="KW-1185">Reference proteome</keyword>
<dbReference type="SMART" id="SM00367">
    <property type="entry name" value="LRR_CC"/>
    <property type="match status" value="6"/>
</dbReference>
<dbReference type="InterPro" id="IPR057207">
    <property type="entry name" value="FBXL15_LRR"/>
</dbReference>
<feature type="domain" description="F-box" evidence="1">
    <location>
        <begin position="44"/>
        <end position="84"/>
    </location>
</feature>
<dbReference type="Pfam" id="PF13516">
    <property type="entry name" value="LRR_6"/>
    <property type="match status" value="1"/>
</dbReference>
<dbReference type="InterPro" id="IPR001611">
    <property type="entry name" value="Leu-rich_rpt"/>
</dbReference>
<name>A0A8T2SH16_CERRI</name>
<accession>A0A8T2SH16</accession>
<dbReference type="InterPro" id="IPR001810">
    <property type="entry name" value="F-box_dom"/>
</dbReference>
<comment type="caution">
    <text evidence="2">The sequence shown here is derived from an EMBL/GenBank/DDBJ whole genome shotgun (WGS) entry which is preliminary data.</text>
</comment>
<gene>
    <name evidence="2" type="ORF">KP509_20G073200</name>
</gene>
<dbReference type="InterPro" id="IPR006553">
    <property type="entry name" value="Leu-rich_rpt_Cys-con_subtyp"/>
</dbReference>
<dbReference type="Pfam" id="PF12937">
    <property type="entry name" value="F-box-like"/>
    <property type="match status" value="1"/>
</dbReference>
<dbReference type="CDD" id="cd22159">
    <property type="entry name" value="F-box_AtTIR1-like"/>
    <property type="match status" value="1"/>
</dbReference>
<dbReference type="Gene3D" id="3.80.10.10">
    <property type="entry name" value="Ribonuclease Inhibitor"/>
    <property type="match status" value="1"/>
</dbReference>
<dbReference type="GO" id="GO:0019005">
    <property type="term" value="C:SCF ubiquitin ligase complex"/>
    <property type="evidence" value="ECO:0007669"/>
    <property type="project" value="TreeGrafter"/>
</dbReference>
<dbReference type="InterPro" id="IPR036047">
    <property type="entry name" value="F-box-like_dom_sf"/>
</dbReference>
<dbReference type="OrthoDB" id="423607at2759"/>
<dbReference type="SMART" id="SM00256">
    <property type="entry name" value="FBOX"/>
    <property type="match status" value="1"/>
</dbReference>
<evidence type="ECO:0000313" key="2">
    <source>
        <dbReference type="EMBL" id="KAH7332169.1"/>
    </source>
</evidence>
<protein>
    <recommendedName>
        <fullName evidence="1">F-box domain-containing protein</fullName>
    </recommendedName>
</protein>
<evidence type="ECO:0000259" key="1">
    <source>
        <dbReference type="SMART" id="SM00256"/>
    </source>
</evidence>
<dbReference type="EMBL" id="CM035425">
    <property type="protein sequence ID" value="KAH7332169.1"/>
    <property type="molecule type" value="Genomic_DNA"/>
</dbReference>
<dbReference type="Gene3D" id="1.20.1280.50">
    <property type="match status" value="1"/>
</dbReference>
<dbReference type="PANTHER" id="PTHR13318:SF92">
    <property type="entry name" value="F-BOX_LRR-REPEAT PROTEIN 8-RELATED"/>
    <property type="match status" value="1"/>
</dbReference>
<dbReference type="InterPro" id="IPR032675">
    <property type="entry name" value="LRR_dom_sf"/>
</dbReference>
<proteinExistence type="predicted"/>